<feature type="chain" id="PRO_5004200475" description="Cytochrome c" evidence="1">
    <location>
        <begin position="24"/>
        <end position="166"/>
    </location>
</feature>
<dbReference type="Proteomes" id="UP000008332">
    <property type="component" value="Chromosome"/>
</dbReference>
<accession>Q21UI9</accession>
<dbReference type="GO" id="GO:0009055">
    <property type="term" value="F:electron transfer activity"/>
    <property type="evidence" value="ECO:0007669"/>
    <property type="project" value="InterPro"/>
</dbReference>
<protein>
    <recommendedName>
        <fullName evidence="4">Cytochrome c</fullName>
    </recommendedName>
</protein>
<dbReference type="Gene3D" id="1.20.120.10">
    <property type="entry name" value="Cytochrome c/b562"/>
    <property type="match status" value="1"/>
</dbReference>
<dbReference type="AlphaFoldDB" id="Q21UI9"/>
<organism evidence="2 3">
    <name type="scientific">Albidiferax ferrireducens (strain ATCC BAA-621 / DSM 15236 / T118)</name>
    <name type="common">Rhodoferax ferrireducens</name>
    <dbReference type="NCBI Taxonomy" id="338969"/>
    <lineage>
        <taxon>Bacteria</taxon>
        <taxon>Pseudomonadati</taxon>
        <taxon>Pseudomonadota</taxon>
        <taxon>Betaproteobacteria</taxon>
        <taxon>Burkholderiales</taxon>
        <taxon>Comamonadaceae</taxon>
        <taxon>Rhodoferax</taxon>
    </lineage>
</organism>
<dbReference type="KEGG" id="rfr:Rfer_2853"/>
<evidence type="ECO:0000313" key="3">
    <source>
        <dbReference type="Proteomes" id="UP000008332"/>
    </source>
</evidence>
<dbReference type="EMBL" id="CP000267">
    <property type="protein sequence ID" value="ABD70564.1"/>
    <property type="molecule type" value="Genomic_DNA"/>
</dbReference>
<dbReference type="STRING" id="338969.Rfer_2853"/>
<dbReference type="eggNOG" id="ENOG5032MRP">
    <property type="taxonomic scope" value="Bacteria"/>
</dbReference>
<dbReference type="RefSeq" id="WP_011465130.1">
    <property type="nucleotide sequence ID" value="NC_007908.1"/>
</dbReference>
<dbReference type="SUPFAM" id="SSF47175">
    <property type="entry name" value="Cytochromes"/>
    <property type="match status" value="1"/>
</dbReference>
<gene>
    <name evidence="2" type="ordered locus">Rfer_2853</name>
</gene>
<keyword evidence="3" id="KW-1185">Reference proteome</keyword>
<name>Q21UI9_ALBFT</name>
<dbReference type="GO" id="GO:0022900">
    <property type="term" value="P:electron transport chain"/>
    <property type="evidence" value="ECO:0007669"/>
    <property type="project" value="InterPro"/>
</dbReference>
<dbReference type="GO" id="GO:0005506">
    <property type="term" value="F:iron ion binding"/>
    <property type="evidence" value="ECO:0007669"/>
    <property type="project" value="InterPro"/>
</dbReference>
<feature type="signal peptide" evidence="1">
    <location>
        <begin position="1"/>
        <end position="23"/>
    </location>
</feature>
<dbReference type="GO" id="GO:0020037">
    <property type="term" value="F:heme binding"/>
    <property type="evidence" value="ECO:0007669"/>
    <property type="project" value="InterPro"/>
</dbReference>
<reference evidence="3" key="1">
    <citation type="submission" date="2006-02" db="EMBL/GenBank/DDBJ databases">
        <title>Complete sequence of chromosome of Rhodoferax ferrireducens DSM 15236.</title>
        <authorList>
            <person name="Copeland A."/>
            <person name="Lucas S."/>
            <person name="Lapidus A."/>
            <person name="Barry K."/>
            <person name="Detter J.C."/>
            <person name="Glavina del Rio T."/>
            <person name="Hammon N."/>
            <person name="Israni S."/>
            <person name="Pitluck S."/>
            <person name="Brettin T."/>
            <person name="Bruce D."/>
            <person name="Han C."/>
            <person name="Tapia R."/>
            <person name="Gilna P."/>
            <person name="Kiss H."/>
            <person name="Schmutz J."/>
            <person name="Larimer F."/>
            <person name="Land M."/>
            <person name="Kyrpides N."/>
            <person name="Ivanova N."/>
            <person name="Richardson P."/>
        </authorList>
    </citation>
    <scope>NUCLEOTIDE SEQUENCE [LARGE SCALE GENOMIC DNA]</scope>
    <source>
        <strain evidence="3">ATCC BAA-621 / DSM 15236 / T118</strain>
    </source>
</reference>
<proteinExistence type="predicted"/>
<sequence length="166" mass="18217">MSTKKSKLLLAGVMLAITGGAFAATDADTQAQLDAIKGAIPKFAVPMREVGDRFQNMYFAAKDGNWALAAYMSKYMNGAMNPAKLTKAEEYKTWKSFYEGKFAAVDKTIQAKDLNGFEAAYTKVIDDCNSCHKKMDYPFIKVVKMKAPADIGIDYTVKSEPGDVPK</sequence>
<evidence type="ECO:0000313" key="2">
    <source>
        <dbReference type="EMBL" id="ABD70564.1"/>
    </source>
</evidence>
<keyword evidence="1" id="KW-0732">Signal</keyword>
<dbReference type="HOGENOM" id="CLU_1601394_0_0_4"/>
<dbReference type="InterPro" id="IPR010980">
    <property type="entry name" value="Cyt_c/b562"/>
</dbReference>
<evidence type="ECO:0000256" key="1">
    <source>
        <dbReference type="SAM" id="SignalP"/>
    </source>
</evidence>
<evidence type="ECO:0008006" key="4">
    <source>
        <dbReference type="Google" id="ProtNLM"/>
    </source>
</evidence>
<dbReference type="OrthoDB" id="6402114at2"/>